<evidence type="ECO:0000313" key="4">
    <source>
        <dbReference type="Proteomes" id="UP001168146"/>
    </source>
</evidence>
<evidence type="ECO:0000259" key="2">
    <source>
        <dbReference type="Pfam" id="PF01425"/>
    </source>
</evidence>
<feature type="domain" description="Amidase" evidence="2">
    <location>
        <begin position="1"/>
        <end position="338"/>
    </location>
</feature>
<dbReference type="GO" id="GO:0003824">
    <property type="term" value="F:catalytic activity"/>
    <property type="evidence" value="ECO:0007669"/>
    <property type="project" value="InterPro"/>
</dbReference>
<sequence>MPTEYGCPLYEGNRPNADASIVAIMRMAGALILGKTTTTEFTVLNSGPDTTNPHDPDRTPGGSSAGSAAAVADFQAPLSFGTQTGGSVIRPASYTGTYAMKPTFNTIAGGGIKVASIEFDTIGYFARCMEDLQLITDVLSLPAVQPIKRIPLHEAKVGFVKSPFWSSAGPGTIAAMEKAAEILRKHGVTVEDVEFPHEFSDAAALTDTFKAIFVTDSGASFYKDYLMDTTKTKLDPAVRAFVDDAPKYPREEVRQAFDYYAALRPALDKIATKYSALITPSAVDEAPLGIGDMGSPIFNSVWTGARMPVIQVPAFAGSNAMPVGLSLIARTYCDQYLLSIATVLAEPLMREGGWGKKLVHD</sequence>
<proteinExistence type="predicted"/>
<gene>
    <name evidence="3" type="ORF">LTR82_008725</name>
</gene>
<feature type="region of interest" description="Disordered" evidence="1">
    <location>
        <begin position="44"/>
        <end position="67"/>
    </location>
</feature>
<dbReference type="Pfam" id="PF01425">
    <property type="entry name" value="Amidase"/>
    <property type="match status" value="1"/>
</dbReference>
<dbReference type="EMBL" id="JASUXU010000026">
    <property type="protein sequence ID" value="KAK0320208.1"/>
    <property type="molecule type" value="Genomic_DNA"/>
</dbReference>
<reference evidence="3" key="1">
    <citation type="submission" date="2021-12" db="EMBL/GenBank/DDBJ databases">
        <title>Black yeast isolated from Biological Soil Crust.</title>
        <authorList>
            <person name="Kurbessoian T."/>
        </authorList>
    </citation>
    <scope>NUCLEOTIDE SEQUENCE</scope>
    <source>
        <strain evidence="3">CCFEE 5208</strain>
    </source>
</reference>
<name>A0AAN6J7I3_9PEZI</name>
<accession>A0AAN6J7I3</accession>
<dbReference type="PANTHER" id="PTHR11895">
    <property type="entry name" value="TRANSAMIDASE"/>
    <property type="match status" value="1"/>
</dbReference>
<evidence type="ECO:0000313" key="3">
    <source>
        <dbReference type="EMBL" id="KAK0320208.1"/>
    </source>
</evidence>
<dbReference type="Proteomes" id="UP001168146">
    <property type="component" value="Unassembled WGS sequence"/>
</dbReference>
<dbReference type="PANTHER" id="PTHR11895:SF151">
    <property type="entry name" value="GLUTAMYL-TRNA(GLN) AMIDOTRANSFERASE SUBUNIT A"/>
    <property type="match status" value="1"/>
</dbReference>
<dbReference type="Gene3D" id="3.90.1300.10">
    <property type="entry name" value="Amidase signature (AS) domain"/>
    <property type="match status" value="1"/>
</dbReference>
<dbReference type="InterPro" id="IPR036928">
    <property type="entry name" value="AS_sf"/>
</dbReference>
<dbReference type="InterPro" id="IPR023631">
    <property type="entry name" value="Amidase_dom"/>
</dbReference>
<evidence type="ECO:0000256" key="1">
    <source>
        <dbReference type="SAM" id="MobiDB-lite"/>
    </source>
</evidence>
<dbReference type="AlphaFoldDB" id="A0AAN6J7I3"/>
<dbReference type="InterPro" id="IPR000120">
    <property type="entry name" value="Amidase"/>
</dbReference>
<dbReference type="SUPFAM" id="SSF75304">
    <property type="entry name" value="Amidase signature (AS) enzymes"/>
    <property type="match status" value="1"/>
</dbReference>
<protein>
    <recommendedName>
        <fullName evidence="2">Amidase domain-containing protein</fullName>
    </recommendedName>
</protein>
<organism evidence="3 4">
    <name type="scientific">Friedmanniomyces endolithicus</name>
    <dbReference type="NCBI Taxonomy" id="329885"/>
    <lineage>
        <taxon>Eukaryota</taxon>
        <taxon>Fungi</taxon>
        <taxon>Dikarya</taxon>
        <taxon>Ascomycota</taxon>
        <taxon>Pezizomycotina</taxon>
        <taxon>Dothideomycetes</taxon>
        <taxon>Dothideomycetidae</taxon>
        <taxon>Mycosphaerellales</taxon>
        <taxon>Teratosphaeriaceae</taxon>
        <taxon>Friedmanniomyces</taxon>
    </lineage>
</organism>
<comment type="caution">
    <text evidence="3">The sequence shown here is derived from an EMBL/GenBank/DDBJ whole genome shotgun (WGS) entry which is preliminary data.</text>
</comment>